<protein>
    <recommendedName>
        <fullName evidence="3">DUF4177 domain-containing protein</fullName>
    </recommendedName>
</protein>
<proteinExistence type="predicted"/>
<dbReference type="Pfam" id="PF13783">
    <property type="entry name" value="DUF4177"/>
    <property type="match status" value="1"/>
</dbReference>
<dbReference type="RefSeq" id="WP_103002374.1">
    <property type="nucleotide sequence ID" value="NZ_NBAX01000001.1"/>
</dbReference>
<reference evidence="1 2" key="1">
    <citation type="submission" date="2017-03" db="EMBL/GenBank/DDBJ databases">
        <authorList>
            <person name="Afonso C.L."/>
            <person name="Miller P.J."/>
            <person name="Scott M.A."/>
            <person name="Spackman E."/>
            <person name="Goraichik I."/>
            <person name="Dimitrov K.M."/>
            <person name="Suarez D.L."/>
            <person name="Swayne D.E."/>
        </authorList>
    </citation>
    <scope>NUCLEOTIDE SEQUENCE [LARGE SCALE GENOMIC DNA]</scope>
    <source>
        <strain evidence="1 2">DNF00076</strain>
    </source>
</reference>
<gene>
    <name evidence="1" type="ORF">BFS16_00615</name>
</gene>
<dbReference type="InterPro" id="IPR025234">
    <property type="entry name" value="YjzH-like"/>
</dbReference>
<evidence type="ECO:0000313" key="2">
    <source>
        <dbReference type="Proteomes" id="UP000236634"/>
    </source>
</evidence>
<name>A0A2K0XPH3_9BACT</name>
<evidence type="ECO:0008006" key="3">
    <source>
        <dbReference type="Google" id="ProtNLM"/>
    </source>
</evidence>
<dbReference type="EMBL" id="NBAX01000001">
    <property type="protein sequence ID" value="PNP96421.1"/>
    <property type="molecule type" value="Genomic_DNA"/>
</dbReference>
<organism evidence="1 2">
    <name type="scientific">Hoylesella timonensis</name>
    <dbReference type="NCBI Taxonomy" id="386414"/>
    <lineage>
        <taxon>Bacteria</taxon>
        <taxon>Pseudomonadati</taxon>
        <taxon>Bacteroidota</taxon>
        <taxon>Bacteroidia</taxon>
        <taxon>Bacteroidales</taxon>
        <taxon>Prevotellaceae</taxon>
        <taxon>Hoylesella</taxon>
    </lineage>
</organism>
<comment type="caution">
    <text evidence="1">The sequence shown here is derived from an EMBL/GenBank/DDBJ whole genome shotgun (WGS) entry which is preliminary data.</text>
</comment>
<evidence type="ECO:0000313" key="1">
    <source>
        <dbReference type="EMBL" id="PNP96421.1"/>
    </source>
</evidence>
<accession>A0A2K0XPH3</accession>
<dbReference type="Proteomes" id="UP000236634">
    <property type="component" value="Unassembled WGS sequence"/>
</dbReference>
<dbReference type="AlphaFoldDB" id="A0A2K0XPH3"/>
<sequence length="61" mass="7022">MNSVSFEYKVCHLYATCSLCQESASEEVEYELNELGSMGWELVTMKLEEAHAVCVMKRKKQ</sequence>